<comment type="caution">
    <text evidence="3">The sequence shown here is derived from an EMBL/GenBank/DDBJ whole genome shotgun (WGS) entry which is preliminary data.</text>
</comment>
<proteinExistence type="predicted"/>
<protein>
    <recommendedName>
        <fullName evidence="2">Dockerin domain-containing protein</fullName>
    </recommendedName>
</protein>
<dbReference type="InterPro" id="IPR002105">
    <property type="entry name" value="Dockerin_1_rpt"/>
</dbReference>
<keyword evidence="4" id="KW-1185">Reference proteome</keyword>
<dbReference type="CDD" id="cd14254">
    <property type="entry name" value="Dockerin_II"/>
    <property type="match status" value="1"/>
</dbReference>
<dbReference type="SUPFAM" id="SSF51445">
    <property type="entry name" value="(Trans)glycosidases"/>
    <property type="match status" value="1"/>
</dbReference>
<sequence>MPKQPSKKRFVLFSILAPLLFLITPAANTYATSVDPFPIGIFYNPSAADSTNARYAEIADMNATFIVGTNYVDTFEENDKVLDLAAANGLKVLVKDGRFEWNSKEMLEQEAAGGSLDVSSSSSLGQTFESPDMGANLGLSTIQLRINPAMLSSTAELTLTLYDEVSKIGGPYVSDTVTGPFTSEYLTFDFYASIAPNHIYYMELTSNSTTALPFITSGSDAYTPGQAYQNGAAQSSDLWFNVDFSTRAYFDGQRPSDTILDEIALHYKDHPGLLGYNIIDEPQGGNTFSLIKEVQDRLKVSDPNHMSFINLTGTWPNWLNYTGIDEFSGEFVTPSQSLGQTFKTRPDQTQVNFIEIWTDASMWTADESLTMSLWDSPAKNTLLAAKTMLGGPAKIFFDFELNAAVTPDTTYYWELTHNGGADNSVGWVIHSKVGGDWVPDGTGYVNGSPINADFYFTDSISAYENHVKEWVSKSPDVLSFDHYPFDSSNGFSAKYFDNIELIRQESLEGNVNFWAYVQSVGLDNGMRAPTESEMRFNMYTQLAYGAKGLIYFTYWTPPGSWGFHDGLILQDGTQNVSYTWAKNLNAEVLKLGPTLKDLTSQAVYHTGTLPESAVALPSDFFMQPTDSTQPLVIGYFKDQDEREYVFIVNRDYTNSRTVTFSLPSKPDSVKEVSKTTGLDIPASYDNTSGILSASFAAGEGRLYALDVPINDMNVTSLTTEASTVSAGTTFKVKYGLDSVSQDVYAQDIMLQYDSAVVEFVSAKSIKTGVSLLETVREPAGSLQLILASEGPGNELKGQADIVELTFKAKYVSQVASSEIQITSATLAGGDGAEYSAALSSVNVQVTLGISGDFNNDHKVTIGDLAIMAAHYGKDANSADWEQVKRVDLNGDGKIDIDDLVAFAKKVTR</sequence>
<dbReference type="SUPFAM" id="SSF63446">
    <property type="entry name" value="Type I dockerin domain"/>
    <property type="match status" value="1"/>
</dbReference>
<dbReference type="PROSITE" id="PS51766">
    <property type="entry name" value="DOCKERIN"/>
    <property type="match status" value="1"/>
</dbReference>
<dbReference type="Gene3D" id="3.20.20.80">
    <property type="entry name" value="Glycosidases"/>
    <property type="match status" value="2"/>
</dbReference>
<dbReference type="PROSITE" id="PS00018">
    <property type="entry name" value="EF_HAND_1"/>
    <property type="match status" value="2"/>
</dbReference>
<name>A0ABS4IWF0_9BACL</name>
<dbReference type="InterPro" id="IPR008965">
    <property type="entry name" value="CBM2/CBM3_carb-bd_dom_sf"/>
</dbReference>
<evidence type="ECO:0000259" key="2">
    <source>
        <dbReference type="PROSITE" id="PS51766"/>
    </source>
</evidence>
<evidence type="ECO:0000313" key="4">
    <source>
        <dbReference type="Proteomes" id="UP001519287"/>
    </source>
</evidence>
<dbReference type="Gene3D" id="2.60.40.680">
    <property type="match status" value="1"/>
</dbReference>
<feature type="signal peptide" evidence="1">
    <location>
        <begin position="1"/>
        <end position="26"/>
    </location>
</feature>
<keyword evidence="1" id="KW-0732">Signal</keyword>
<accession>A0ABS4IWF0</accession>
<dbReference type="EMBL" id="JAGGLB010000011">
    <property type="protein sequence ID" value="MBP1991890.1"/>
    <property type="molecule type" value="Genomic_DNA"/>
</dbReference>
<organism evidence="3 4">
    <name type="scientific">Paenibacillus eucommiae</name>
    <dbReference type="NCBI Taxonomy" id="1355755"/>
    <lineage>
        <taxon>Bacteria</taxon>
        <taxon>Bacillati</taxon>
        <taxon>Bacillota</taxon>
        <taxon>Bacilli</taxon>
        <taxon>Bacillales</taxon>
        <taxon>Paenibacillaceae</taxon>
        <taxon>Paenibacillus</taxon>
    </lineage>
</organism>
<dbReference type="InterPro" id="IPR016134">
    <property type="entry name" value="Dockerin_dom"/>
</dbReference>
<dbReference type="InterPro" id="IPR036439">
    <property type="entry name" value="Dockerin_dom_sf"/>
</dbReference>
<dbReference type="InterPro" id="IPR002102">
    <property type="entry name" value="Cohesin_dom"/>
</dbReference>
<dbReference type="Pfam" id="PF00404">
    <property type="entry name" value="Dockerin_1"/>
    <property type="match status" value="1"/>
</dbReference>
<dbReference type="Pfam" id="PF00963">
    <property type="entry name" value="Cohesin"/>
    <property type="match status" value="1"/>
</dbReference>
<dbReference type="InterPro" id="IPR018247">
    <property type="entry name" value="EF_Hand_1_Ca_BS"/>
</dbReference>
<feature type="domain" description="Dockerin" evidence="2">
    <location>
        <begin position="846"/>
        <end position="908"/>
    </location>
</feature>
<gene>
    <name evidence="3" type="ORF">J2Z66_003498</name>
</gene>
<reference evidence="3 4" key="1">
    <citation type="submission" date="2021-03" db="EMBL/GenBank/DDBJ databases">
        <title>Genomic Encyclopedia of Type Strains, Phase IV (KMG-IV): sequencing the most valuable type-strain genomes for metagenomic binning, comparative biology and taxonomic classification.</title>
        <authorList>
            <person name="Goeker M."/>
        </authorList>
    </citation>
    <scope>NUCLEOTIDE SEQUENCE [LARGE SCALE GENOMIC DNA]</scope>
    <source>
        <strain evidence="3 4">DSM 26048</strain>
    </source>
</reference>
<evidence type="ECO:0000313" key="3">
    <source>
        <dbReference type="EMBL" id="MBP1991890.1"/>
    </source>
</evidence>
<feature type="chain" id="PRO_5046228579" description="Dockerin domain-containing protein" evidence="1">
    <location>
        <begin position="27"/>
        <end position="908"/>
    </location>
</feature>
<dbReference type="SUPFAM" id="SSF49384">
    <property type="entry name" value="Carbohydrate-binding domain"/>
    <property type="match status" value="1"/>
</dbReference>
<dbReference type="Proteomes" id="UP001519287">
    <property type="component" value="Unassembled WGS sequence"/>
</dbReference>
<evidence type="ECO:0000256" key="1">
    <source>
        <dbReference type="SAM" id="SignalP"/>
    </source>
</evidence>
<dbReference type="CDD" id="cd08547">
    <property type="entry name" value="Type_II_cohesin"/>
    <property type="match status" value="1"/>
</dbReference>
<dbReference type="Gene3D" id="1.10.1330.10">
    <property type="entry name" value="Dockerin domain"/>
    <property type="match status" value="1"/>
</dbReference>
<dbReference type="RefSeq" id="WP_209972619.1">
    <property type="nucleotide sequence ID" value="NZ_JAGGLB010000011.1"/>
</dbReference>
<dbReference type="InterPro" id="IPR017853">
    <property type="entry name" value="GH"/>
</dbReference>